<dbReference type="PANTHER" id="PTHR30136">
    <property type="entry name" value="HELIX-TURN-HELIX TRANSCRIPTIONAL REGULATOR, ICLR FAMILY"/>
    <property type="match status" value="1"/>
</dbReference>
<evidence type="ECO:0000256" key="1">
    <source>
        <dbReference type="ARBA" id="ARBA00023015"/>
    </source>
</evidence>
<evidence type="ECO:0000313" key="4">
    <source>
        <dbReference type="EMBL" id="SFK09811.1"/>
    </source>
</evidence>
<accession>A0A1I3WTP6</accession>
<evidence type="ECO:0000259" key="3">
    <source>
        <dbReference type="PROSITE" id="PS51077"/>
    </source>
</evidence>
<dbReference type="InterPro" id="IPR029016">
    <property type="entry name" value="GAF-like_dom_sf"/>
</dbReference>
<dbReference type="Proteomes" id="UP000199025">
    <property type="component" value="Unassembled WGS sequence"/>
</dbReference>
<reference evidence="4 5" key="1">
    <citation type="submission" date="2016-10" db="EMBL/GenBank/DDBJ databases">
        <authorList>
            <person name="de Groot N.N."/>
        </authorList>
    </citation>
    <scope>NUCLEOTIDE SEQUENCE [LARGE SCALE GENOMIC DNA]</scope>
    <source>
        <strain evidence="4 5">DSM 44468</strain>
    </source>
</reference>
<dbReference type="RefSeq" id="WP_091510791.1">
    <property type="nucleotide sequence ID" value="NZ_CBDRCA010000001.1"/>
</dbReference>
<gene>
    <name evidence="4" type="ORF">SAMN05421835_113196</name>
</gene>
<dbReference type="AlphaFoldDB" id="A0A1I3WTP6"/>
<proteinExistence type="predicted"/>
<dbReference type="EMBL" id="FORP01000013">
    <property type="protein sequence ID" value="SFK09811.1"/>
    <property type="molecule type" value="Genomic_DNA"/>
</dbReference>
<sequence length="238" mass="24962">MGDSAERTPGRGVLEGAFQVLDVLAAERGGAGLSEVARAGGLPKATAYRLLEQLVGIGAVQRHGQRYFVGKVLARLGQAWQPHPQLREAAVGPVRTLASLSATAVAVTVLHGDRVRIVAATRGALGELPQMRADSDLASRTAAGRVLLAAQPGADPPDGYSQAEWRRIRDGLRHEATIAVDHQEAVPGICCVAAPVVLPRQQGIASISALVISRTVPKQLPDLLVRAAAEVTRNLGVR</sequence>
<dbReference type="InterPro" id="IPR050707">
    <property type="entry name" value="HTH_MetabolicPath_Reg"/>
</dbReference>
<dbReference type="Gene3D" id="3.30.450.40">
    <property type="match status" value="1"/>
</dbReference>
<dbReference type="Pfam" id="PF09339">
    <property type="entry name" value="HTH_IclR"/>
    <property type="match status" value="1"/>
</dbReference>
<dbReference type="OrthoDB" id="4103401at2"/>
<dbReference type="GO" id="GO:0003700">
    <property type="term" value="F:DNA-binding transcription factor activity"/>
    <property type="evidence" value="ECO:0007669"/>
    <property type="project" value="TreeGrafter"/>
</dbReference>
<feature type="domain" description="HTH iclR-type" evidence="3">
    <location>
        <begin position="11"/>
        <end position="71"/>
    </location>
</feature>
<evidence type="ECO:0000256" key="2">
    <source>
        <dbReference type="ARBA" id="ARBA00023163"/>
    </source>
</evidence>
<dbReference type="SUPFAM" id="SSF55781">
    <property type="entry name" value="GAF domain-like"/>
    <property type="match status" value="1"/>
</dbReference>
<dbReference type="PROSITE" id="PS51077">
    <property type="entry name" value="HTH_ICLR"/>
    <property type="match status" value="1"/>
</dbReference>
<evidence type="ECO:0000313" key="5">
    <source>
        <dbReference type="Proteomes" id="UP000199025"/>
    </source>
</evidence>
<organism evidence="4 5">
    <name type="scientific">Amycolatopsis sacchari</name>
    <dbReference type="NCBI Taxonomy" id="115433"/>
    <lineage>
        <taxon>Bacteria</taxon>
        <taxon>Bacillati</taxon>
        <taxon>Actinomycetota</taxon>
        <taxon>Actinomycetes</taxon>
        <taxon>Pseudonocardiales</taxon>
        <taxon>Pseudonocardiaceae</taxon>
        <taxon>Amycolatopsis</taxon>
    </lineage>
</organism>
<dbReference type="PANTHER" id="PTHR30136:SF24">
    <property type="entry name" value="HTH-TYPE TRANSCRIPTIONAL REPRESSOR ALLR"/>
    <property type="match status" value="1"/>
</dbReference>
<name>A0A1I3WTP6_9PSEU</name>
<keyword evidence="1" id="KW-0805">Transcription regulation</keyword>
<dbReference type="STRING" id="115433.SAMN05421835_113196"/>
<dbReference type="InterPro" id="IPR036388">
    <property type="entry name" value="WH-like_DNA-bd_sf"/>
</dbReference>
<dbReference type="InterPro" id="IPR036390">
    <property type="entry name" value="WH_DNA-bd_sf"/>
</dbReference>
<keyword evidence="4" id="KW-0238">DNA-binding</keyword>
<dbReference type="InterPro" id="IPR005471">
    <property type="entry name" value="Tscrpt_reg_IclR_N"/>
</dbReference>
<protein>
    <submittedName>
        <fullName evidence="4">DNA-binding transcriptional regulator, IclR family</fullName>
    </submittedName>
</protein>
<dbReference type="GO" id="GO:0045892">
    <property type="term" value="P:negative regulation of DNA-templated transcription"/>
    <property type="evidence" value="ECO:0007669"/>
    <property type="project" value="TreeGrafter"/>
</dbReference>
<keyword evidence="5" id="KW-1185">Reference proteome</keyword>
<dbReference type="SUPFAM" id="SSF46785">
    <property type="entry name" value="Winged helix' DNA-binding domain"/>
    <property type="match status" value="1"/>
</dbReference>
<dbReference type="Gene3D" id="1.10.10.10">
    <property type="entry name" value="Winged helix-like DNA-binding domain superfamily/Winged helix DNA-binding domain"/>
    <property type="match status" value="1"/>
</dbReference>
<dbReference type="SMART" id="SM00346">
    <property type="entry name" value="HTH_ICLR"/>
    <property type="match status" value="1"/>
</dbReference>
<keyword evidence="2" id="KW-0804">Transcription</keyword>
<dbReference type="GO" id="GO:0003677">
    <property type="term" value="F:DNA binding"/>
    <property type="evidence" value="ECO:0007669"/>
    <property type="project" value="UniProtKB-KW"/>
</dbReference>